<evidence type="ECO:0000256" key="6">
    <source>
        <dbReference type="ARBA" id="ARBA00048539"/>
    </source>
</evidence>
<dbReference type="EMBL" id="JABFUD020000020">
    <property type="protein sequence ID" value="KAI5063944.1"/>
    <property type="molecule type" value="Genomic_DNA"/>
</dbReference>
<dbReference type="NCBIfam" id="TIGR02432">
    <property type="entry name" value="lysidine_TilS_N"/>
    <property type="match status" value="1"/>
</dbReference>
<evidence type="ECO:0000256" key="1">
    <source>
        <dbReference type="ARBA" id="ARBA00013267"/>
    </source>
</evidence>
<comment type="caution">
    <text evidence="8">The sequence shown here is derived from an EMBL/GenBank/DDBJ whole genome shotgun (WGS) entry which is preliminary data.</text>
</comment>
<dbReference type="InterPro" id="IPR011063">
    <property type="entry name" value="TilS/TtcA_N"/>
</dbReference>
<evidence type="ECO:0000259" key="7">
    <source>
        <dbReference type="Pfam" id="PF01171"/>
    </source>
</evidence>
<keyword evidence="3" id="KW-0819">tRNA processing</keyword>
<dbReference type="Pfam" id="PF01171">
    <property type="entry name" value="ATP_bind_3"/>
    <property type="match status" value="1"/>
</dbReference>
<dbReference type="GO" id="GO:0032267">
    <property type="term" value="F:tRNA(Ile)-lysidine synthase activity"/>
    <property type="evidence" value="ECO:0007669"/>
    <property type="project" value="UniProtKB-EC"/>
</dbReference>
<accession>A0A9D4UB38</accession>
<dbReference type="Proteomes" id="UP000886520">
    <property type="component" value="Chromosome 20"/>
</dbReference>
<dbReference type="EC" id="6.3.4.19" evidence="1"/>
<protein>
    <recommendedName>
        <fullName evidence="1">tRNA(Ile)-lysidine synthetase</fullName>
        <ecNumber evidence="1">6.3.4.19</ecNumber>
    </recommendedName>
</protein>
<keyword evidence="2" id="KW-0436">Ligase</keyword>
<dbReference type="PANTHER" id="PTHR43033">
    <property type="entry name" value="TRNA(ILE)-LYSIDINE SYNTHASE-RELATED"/>
    <property type="match status" value="1"/>
</dbReference>
<reference evidence="8" key="1">
    <citation type="submission" date="2021-01" db="EMBL/GenBank/DDBJ databases">
        <title>Adiantum capillus-veneris genome.</title>
        <authorList>
            <person name="Fang Y."/>
            <person name="Liao Q."/>
        </authorList>
    </citation>
    <scope>NUCLEOTIDE SEQUENCE</scope>
    <source>
        <strain evidence="8">H3</strain>
        <tissue evidence="8">Leaf</tissue>
    </source>
</reference>
<keyword evidence="4" id="KW-0547">Nucleotide-binding</keyword>
<evidence type="ECO:0000256" key="4">
    <source>
        <dbReference type="ARBA" id="ARBA00022741"/>
    </source>
</evidence>
<dbReference type="AlphaFoldDB" id="A0A9D4UB38"/>
<gene>
    <name evidence="8" type="ORF">GOP47_0020614</name>
</gene>
<comment type="catalytic activity">
    <reaction evidence="6">
        <text>cytidine(34) in tRNA(Ile2) + L-lysine + ATP = lysidine(34) in tRNA(Ile2) + AMP + diphosphate + H(+)</text>
        <dbReference type="Rhea" id="RHEA:43744"/>
        <dbReference type="Rhea" id="RHEA-COMP:10625"/>
        <dbReference type="Rhea" id="RHEA-COMP:10670"/>
        <dbReference type="ChEBI" id="CHEBI:15378"/>
        <dbReference type="ChEBI" id="CHEBI:30616"/>
        <dbReference type="ChEBI" id="CHEBI:32551"/>
        <dbReference type="ChEBI" id="CHEBI:33019"/>
        <dbReference type="ChEBI" id="CHEBI:82748"/>
        <dbReference type="ChEBI" id="CHEBI:83665"/>
        <dbReference type="ChEBI" id="CHEBI:456215"/>
        <dbReference type="EC" id="6.3.4.19"/>
    </reaction>
</comment>
<organism evidence="8 9">
    <name type="scientific">Adiantum capillus-veneris</name>
    <name type="common">Maidenhair fern</name>
    <dbReference type="NCBI Taxonomy" id="13818"/>
    <lineage>
        <taxon>Eukaryota</taxon>
        <taxon>Viridiplantae</taxon>
        <taxon>Streptophyta</taxon>
        <taxon>Embryophyta</taxon>
        <taxon>Tracheophyta</taxon>
        <taxon>Polypodiopsida</taxon>
        <taxon>Polypodiidae</taxon>
        <taxon>Polypodiales</taxon>
        <taxon>Pteridineae</taxon>
        <taxon>Pteridaceae</taxon>
        <taxon>Vittarioideae</taxon>
        <taxon>Adiantum</taxon>
    </lineage>
</organism>
<evidence type="ECO:0000313" key="8">
    <source>
        <dbReference type="EMBL" id="KAI5063944.1"/>
    </source>
</evidence>
<dbReference type="GO" id="GO:0005524">
    <property type="term" value="F:ATP binding"/>
    <property type="evidence" value="ECO:0007669"/>
    <property type="project" value="UniProtKB-KW"/>
</dbReference>
<keyword evidence="5" id="KW-0067">ATP-binding</keyword>
<dbReference type="InterPro" id="IPR014729">
    <property type="entry name" value="Rossmann-like_a/b/a_fold"/>
</dbReference>
<sequence length="665" mass="73927">METSEAGQKREYDILFASRMAGAGLSSTTRIGIAVSGGADSTALCILASRWILQNGGSSANLLGLIVDHGLRIESASEALAAQSRIASLGIRCEILKCFWPVGVPAHGHLQEAARNARYDLIQKACKRNNMDVLLTAHHLDDQIELFIIRSTRHSGLAGLAGMPFISKLHRCIPEYGGKDVIHALLLVRPLLGLSKNDLYKVCKIHDQLWVEDPTNKKPIFLRNVVRSILTKPDFCMLRKELPPLIILCGNLRTLFDKGRDFLLREAVSIDEVFGYVILDLEKLKHARASEQSIKRMLVAVLQFVAQKEKPPRGNIVQSLVAHINSNPLKGALTLAGCNVCMEPGSKQSRIIICASCESKLPASGQPMNVVWTWDPGSCSELCAPGLHRMETSVATTCIMDNKLGNDSTARFMKVESPLQFLTEAREVGMLSERSFVALSELMDKLSLKSSHNLEEGDLQKRHVGMGGRRSVDLEVPCGHACYFMNRFWIAWGTRTKHQVTPCNQQLAQGCELVSKESSCMQPERPLWIRYMEEKDWIFLSQCIEQKKNVRDLSSGGNYKESSFWAASRRDLTQQNAESYKMNETQHRVHALPCCFSCWGKRVQDAVAKLKRMPVPVRRGLPVFVTSQGALISIPSLGFSLCPNIWVFSRFCPKVPLGGGTASWL</sequence>
<evidence type="ECO:0000256" key="2">
    <source>
        <dbReference type="ARBA" id="ARBA00022598"/>
    </source>
</evidence>
<dbReference type="InterPro" id="IPR012795">
    <property type="entry name" value="tRNA_Ile_lys_synt_N"/>
</dbReference>
<evidence type="ECO:0000256" key="5">
    <source>
        <dbReference type="ARBA" id="ARBA00022840"/>
    </source>
</evidence>
<dbReference type="CDD" id="cd01992">
    <property type="entry name" value="TilS_N"/>
    <property type="match status" value="1"/>
</dbReference>
<dbReference type="HAMAP" id="MF_01161">
    <property type="entry name" value="tRNA_Ile_lys_synt"/>
    <property type="match status" value="1"/>
</dbReference>
<dbReference type="OrthoDB" id="198857at2759"/>
<keyword evidence="9" id="KW-1185">Reference proteome</keyword>
<dbReference type="Gene3D" id="3.40.50.620">
    <property type="entry name" value="HUPs"/>
    <property type="match status" value="1"/>
</dbReference>
<evidence type="ECO:0000256" key="3">
    <source>
        <dbReference type="ARBA" id="ARBA00022694"/>
    </source>
</evidence>
<name>A0A9D4UB38_ADICA</name>
<evidence type="ECO:0000313" key="9">
    <source>
        <dbReference type="Proteomes" id="UP000886520"/>
    </source>
</evidence>
<dbReference type="PANTHER" id="PTHR43033:SF5">
    <property type="entry name" value="TRNA(ILE)-LYSIDINE SYNTHETASE"/>
    <property type="match status" value="1"/>
</dbReference>
<proteinExistence type="inferred from homology"/>
<dbReference type="SUPFAM" id="SSF52402">
    <property type="entry name" value="Adenine nucleotide alpha hydrolases-like"/>
    <property type="match status" value="1"/>
</dbReference>
<dbReference type="InterPro" id="IPR012094">
    <property type="entry name" value="tRNA_Ile_lys_synt"/>
</dbReference>
<feature type="domain" description="tRNA(Ile)-lysidine/2-thiocytidine synthase N-terminal" evidence="7">
    <location>
        <begin position="31"/>
        <end position="228"/>
    </location>
</feature>
<dbReference type="GO" id="GO:0008033">
    <property type="term" value="P:tRNA processing"/>
    <property type="evidence" value="ECO:0007669"/>
    <property type="project" value="UniProtKB-KW"/>
</dbReference>